<reference evidence="1 2" key="1">
    <citation type="journal article" date="2002" name="Science">
        <title>The genome sequence of the malaria mosquito Anopheles gambiae.</title>
        <authorList>
            <person name="Holt R.A."/>
            <person name="Subramanian G.M."/>
            <person name="Halpern A."/>
            <person name="Sutton G.G."/>
            <person name="Charlab R."/>
            <person name="Nusskern D.R."/>
            <person name="Wincker P."/>
            <person name="Clark A.G."/>
            <person name="Ribeiro J.M."/>
            <person name="Wides R."/>
            <person name="Salzberg S.L."/>
            <person name="Loftus B."/>
            <person name="Yandell M."/>
            <person name="Majoros W.H."/>
            <person name="Rusch D.B."/>
            <person name="Lai Z."/>
            <person name="Kraft C.L."/>
            <person name="Abril J.F."/>
            <person name="Anthouard V."/>
            <person name="Arensburger P."/>
            <person name="Atkinson P.W."/>
            <person name="Baden H."/>
            <person name="de Berardinis V."/>
            <person name="Baldwin D."/>
            <person name="Benes V."/>
            <person name="Biedler J."/>
            <person name="Blass C."/>
            <person name="Bolanos R."/>
            <person name="Boscus D."/>
            <person name="Barnstead M."/>
            <person name="Cai S."/>
            <person name="Center A."/>
            <person name="Chaturverdi K."/>
            <person name="Christophides G.K."/>
            <person name="Chrystal M.A."/>
            <person name="Clamp M."/>
            <person name="Cravchik A."/>
            <person name="Curwen V."/>
            <person name="Dana A."/>
            <person name="Delcher A."/>
            <person name="Dew I."/>
            <person name="Evans C.A."/>
            <person name="Flanigan M."/>
            <person name="Grundschober-Freimoser A."/>
            <person name="Friedli L."/>
            <person name="Gu Z."/>
            <person name="Guan P."/>
            <person name="Guigo R."/>
            <person name="Hillenmeyer M.E."/>
            <person name="Hladun S.L."/>
            <person name="Hogan J.R."/>
            <person name="Hong Y.S."/>
            <person name="Hoover J."/>
            <person name="Jaillon O."/>
            <person name="Ke Z."/>
            <person name="Kodira C."/>
            <person name="Kokoza E."/>
            <person name="Koutsos A."/>
            <person name="Letunic I."/>
            <person name="Levitsky A."/>
            <person name="Liang Y."/>
            <person name="Lin J.J."/>
            <person name="Lobo N.F."/>
            <person name="Lopez J.R."/>
            <person name="Malek J.A."/>
            <person name="McIntosh T.C."/>
            <person name="Meister S."/>
            <person name="Miller J."/>
            <person name="Mobarry C."/>
            <person name="Mongin E."/>
            <person name="Murphy S.D."/>
            <person name="O'Brochta D.A."/>
            <person name="Pfannkoch C."/>
            <person name="Qi R."/>
            <person name="Regier M.A."/>
            <person name="Remington K."/>
            <person name="Shao H."/>
            <person name="Sharakhova M.V."/>
            <person name="Sitter C.D."/>
            <person name="Shetty J."/>
            <person name="Smith T.J."/>
            <person name="Strong R."/>
            <person name="Sun J."/>
            <person name="Thomasova D."/>
            <person name="Ton L.Q."/>
            <person name="Topalis P."/>
            <person name="Tu Z."/>
            <person name="Unger M.F."/>
            <person name="Walenz B."/>
            <person name="Wang A."/>
            <person name="Wang J."/>
            <person name="Wang M."/>
            <person name="Wang X."/>
            <person name="Woodford K.J."/>
            <person name="Wortman J.R."/>
            <person name="Wu M."/>
            <person name="Yao A."/>
            <person name="Zdobnov E.M."/>
            <person name="Zhang H."/>
            <person name="Zhao Q."/>
            <person name="Zhao S."/>
            <person name="Zhu S.C."/>
            <person name="Zhimulev I."/>
            <person name="Coluzzi M."/>
            <person name="della Torre A."/>
            <person name="Roth C.W."/>
            <person name="Louis C."/>
            <person name="Kalush F."/>
            <person name="Mural R.J."/>
            <person name="Myers E.W."/>
            <person name="Adams M.D."/>
            <person name="Smith H.O."/>
            <person name="Broder S."/>
            <person name="Gardner M.J."/>
            <person name="Fraser C.M."/>
            <person name="Birney E."/>
            <person name="Bork P."/>
            <person name="Brey P.T."/>
            <person name="Venter J.C."/>
            <person name="Weissenbach J."/>
            <person name="Kafatos F.C."/>
            <person name="Collins F.H."/>
            <person name="Hoffman S.L."/>
        </authorList>
    </citation>
    <scope>NUCLEOTIDE SEQUENCE [LARGE SCALE GENOMIC DNA]</scope>
    <source>
        <strain evidence="1 2">PEST</strain>
    </source>
</reference>
<reference evidence="1" key="3">
    <citation type="submission" date="2022-10" db="UniProtKB">
        <authorList>
            <consortium name="EnsemblMetazoa"/>
        </authorList>
    </citation>
    <scope>IDENTIFICATION</scope>
    <source>
        <strain evidence="1">PEST</strain>
    </source>
</reference>
<reference evidence="1 2" key="2">
    <citation type="journal article" date="2004" name="Trends Parasitol.">
        <title>The Anopheles gambiae genome: an update.</title>
        <authorList>
            <person name="Mongin E."/>
            <person name="Louis C."/>
            <person name="Holt R.A."/>
            <person name="Birney E."/>
            <person name="Collins F.H."/>
        </authorList>
    </citation>
    <scope>NUCLEOTIDE SEQUENCE [LARGE SCALE GENOMIC DNA]</scope>
    <source>
        <strain evidence="1 2">PEST</strain>
    </source>
</reference>
<dbReference type="EMBL" id="AAAB01008973">
    <property type="status" value="NOT_ANNOTATED_CDS"/>
    <property type="molecule type" value="Genomic_DNA"/>
</dbReference>
<dbReference type="AlphaFoldDB" id="A0A903XVT8"/>
<accession>A0A903XVT8</accession>
<name>A0A903XVT8_ANOGA</name>
<evidence type="ECO:0000313" key="2">
    <source>
        <dbReference type="Proteomes" id="UP000007062"/>
    </source>
</evidence>
<protein>
    <submittedName>
        <fullName evidence="1">Uncharacterized protein</fullName>
    </submittedName>
</protein>
<organism evidence="1 2">
    <name type="scientific">Anopheles gambiae</name>
    <name type="common">African malaria mosquito</name>
    <dbReference type="NCBI Taxonomy" id="7165"/>
    <lineage>
        <taxon>Eukaryota</taxon>
        <taxon>Metazoa</taxon>
        <taxon>Ecdysozoa</taxon>
        <taxon>Arthropoda</taxon>
        <taxon>Hexapoda</taxon>
        <taxon>Insecta</taxon>
        <taxon>Pterygota</taxon>
        <taxon>Neoptera</taxon>
        <taxon>Endopterygota</taxon>
        <taxon>Diptera</taxon>
        <taxon>Nematocera</taxon>
        <taxon>Culicoidea</taxon>
        <taxon>Culicidae</taxon>
        <taxon>Anophelinae</taxon>
        <taxon>Anopheles</taxon>
    </lineage>
</organism>
<dbReference type="EnsemblMetazoa" id="AGAP029886-RA">
    <property type="protein sequence ID" value="AGAP029886-PA"/>
    <property type="gene ID" value="AGAP029886"/>
</dbReference>
<keyword evidence="2" id="KW-1185">Reference proteome</keyword>
<evidence type="ECO:0000313" key="1">
    <source>
        <dbReference type="EnsemblMetazoa" id="AGAP029886-PA"/>
    </source>
</evidence>
<sequence>MLMVTDYFLCFFSCFHPLMVSSIAEDVIECGIFETRRFIPDFVCNKR</sequence>
<dbReference type="Proteomes" id="UP000007062">
    <property type="component" value="Chromosome X"/>
</dbReference>
<proteinExistence type="predicted"/>